<reference evidence="2 3" key="1">
    <citation type="journal article" date="2019" name="Commun. Biol.">
        <title>The bagworm genome reveals a unique fibroin gene that provides high tensile strength.</title>
        <authorList>
            <person name="Kono N."/>
            <person name="Nakamura H."/>
            <person name="Ohtoshi R."/>
            <person name="Tomita M."/>
            <person name="Numata K."/>
            <person name="Arakawa K."/>
        </authorList>
    </citation>
    <scope>NUCLEOTIDE SEQUENCE [LARGE SCALE GENOMIC DNA]</scope>
</reference>
<comment type="caution">
    <text evidence="2">The sequence shown here is derived from an EMBL/GenBank/DDBJ whole genome shotgun (WGS) entry which is preliminary data.</text>
</comment>
<dbReference type="AlphaFoldDB" id="A0A4C1YXW9"/>
<evidence type="ECO:0000256" key="1">
    <source>
        <dbReference type="SAM" id="MobiDB-lite"/>
    </source>
</evidence>
<protein>
    <submittedName>
        <fullName evidence="2">Uncharacterized protein</fullName>
    </submittedName>
</protein>
<organism evidence="2 3">
    <name type="scientific">Eumeta variegata</name>
    <name type="common">Bagworm moth</name>
    <name type="synonym">Eumeta japonica</name>
    <dbReference type="NCBI Taxonomy" id="151549"/>
    <lineage>
        <taxon>Eukaryota</taxon>
        <taxon>Metazoa</taxon>
        <taxon>Ecdysozoa</taxon>
        <taxon>Arthropoda</taxon>
        <taxon>Hexapoda</taxon>
        <taxon>Insecta</taxon>
        <taxon>Pterygota</taxon>
        <taxon>Neoptera</taxon>
        <taxon>Endopterygota</taxon>
        <taxon>Lepidoptera</taxon>
        <taxon>Glossata</taxon>
        <taxon>Ditrysia</taxon>
        <taxon>Tineoidea</taxon>
        <taxon>Psychidae</taxon>
        <taxon>Oiketicinae</taxon>
        <taxon>Eumeta</taxon>
    </lineage>
</organism>
<feature type="region of interest" description="Disordered" evidence="1">
    <location>
        <begin position="1"/>
        <end position="33"/>
    </location>
</feature>
<evidence type="ECO:0000313" key="2">
    <source>
        <dbReference type="EMBL" id="GBP79813.1"/>
    </source>
</evidence>
<name>A0A4C1YXW9_EUMVA</name>
<keyword evidence="3" id="KW-1185">Reference proteome</keyword>
<dbReference type="Proteomes" id="UP000299102">
    <property type="component" value="Unassembled WGS sequence"/>
</dbReference>
<proteinExistence type="predicted"/>
<dbReference type="EMBL" id="BGZK01001432">
    <property type="protein sequence ID" value="GBP79813.1"/>
    <property type="molecule type" value="Genomic_DNA"/>
</dbReference>
<gene>
    <name evidence="2" type="ORF">EVAR_61404_1</name>
</gene>
<sequence>MLVDHSRSGRPSVWDMKATKEAGENDPGTSTCRYLNSLGPPKYTIQRRLKLGKTHKIYRIVLHESNELQAKHRVEIARRNGGNRCLTTDRKSSYNRHHKSSIYGRFKATVLRYSAPSPS</sequence>
<accession>A0A4C1YXW9</accession>
<evidence type="ECO:0000313" key="3">
    <source>
        <dbReference type="Proteomes" id="UP000299102"/>
    </source>
</evidence>